<dbReference type="EMBL" id="CP104013">
    <property type="protein sequence ID" value="UYP48251.1"/>
    <property type="molecule type" value="Genomic_DNA"/>
</dbReference>
<proteinExistence type="predicted"/>
<evidence type="ECO:0000313" key="2">
    <source>
        <dbReference type="Proteomes" id="UP001208689"/>
    </source>
</evidence>
<protein>
    <submittedName>
        <fullName evidence="1">Uncharacterized protein</fullName>
    </submittedName>
</protein>
<organism evidence="1 2">
    <name type="scientific">Candidatus Lokiarchaeum ossiferum</name>
    <dbReference type="NCBI Taxonomy" id="2951803"/>
    <lineage>
        <taxon>Archaea</taxon>
        <taxon>Promethearchaeati</taxon>
        <taxon>Promethearchaeota</taxon>
        <taxon>Promethearchaeia</taxon>
        <taxon>Promethearchaeales</taxon>
        <taxon>Promethearchaeaceae</taxon>
        <taxon>Candidatus Lokiarchaeum</taxon>
    </lineage>
</organism>
<sequence length="89" mass="10015">MADKVCTECGGKSFRIVSDEWMKRTFRFVEKGQLNMCDGCGAKFLVCPKCGDLLTRVHPALEKWEVDDTCKSCGYVDKDIKAWDGVSAR</sequence>
<evidence type="ECO:0000313" key="1">
    <source>
        <dbReference type="EMBL" id="UYP48251.1"/>
    </source>
</evidence>
<gene>
    <name evidence="1" type="ORF">NEF87_004536</name>
</gene>
<name>A0ABY6HXJ6_9ARCH</name>
<accession>A0ABY6HXJ6</accession>
<keyword evidence="2" id="KW-1185">Reference proteome</keyword>
<dbReference type="Proteomes" id="UP001208689">
    <property type="component" value="Chromosome"/>
</dbReference>
<reference evidence="1" key="1">
    <citation type="submission" date="2022-09" db="EMBL/GenBank/DDBJ databases">
        <title>Actin cytoskeleton and complex cell architecture in an #Asgard archaeon.</title>
        <authorList>
            <person name="Ponce Toledo R.I."/>
            <person name="Schleper C."/>
            <person name="Rodrigues Oliveira T."/>
            <person name="Wollweber F."/>
            <person name="Xu J."/>
            <person name="Rittmann S."/>
            <person name="Klingl A."/>
            <person name="Pilhofer M."/>
        </authorList>
    </citation>
    <scope>NUCLEOTIDE SEQUENCE</scope>
    <source>
        <strain evidence="1">B-35</strain>
    </source>
</reference>